<dbReference type="CTD" id="5139"/>
<dbReference type="GeneID" id="105896684"/>
<comment type="catalytic activity">
    <reaction evidence="13">
        <text>3',5'-cyclic GMP + H2O = GMP + H(+)</text>
        <dbReference type="Rhea" id="RHEA:16957"/>
        <dbReference type="ChEBI" id="CHEBI:15377"/>
        <dbReference type="ChEBI" id="CHEBI:15378"/>
        <dbReference type="ChEBI" id="CHEBI:57746"/>
        <dbReference type="ChEBI" id="CHEBI:58115"/>
    </reaction>
    <physiologicalReaction direction="left-to-right" evidence="13">
        <dbReference type="Rhea" id="RHEA:16958"/>
    </physiologicalReaction>
</comment>
<comment type="similarity">
    <text evidence="15">Belongs to the cyclic nucleotide phosphodiesterase family. PDE3 subfamily.</text>
</comment>
<dbReference type="GO" id="GO:0016020">
    <property type="term" value="C:membrane"/>
    <property type="evidence" value="ECO:0007669"/>
    <property type="project" value="UniProtKB-SubCell"/>
</dbReference>
<keyword evidence="10 18" id="KW-0472">Membrane</keyword>
<dbReference type="Proteomes" id="UP000515152">
    <property type="component" value="Chromosome 16"/>
</dbReference>
<evidence type="ECO:0000256" key="14">
    <source>
        <dbReference type="ARBA" id="ARBA00033709"/>
    </source>
</evidence>
<evidence type="ECO:0000256" key="3">
    <source>
        <dbReference type="ARBA" id="ARBA00004141"/>
    </source>
</evidence>
<comment type="cofactor">
    <cofactor evidence="2">
        <name>Mg(2+)</name>
        <dbReference type="ChEBI" id="CHEBI:18420"/>
    </cofactor>
</comment>
<sequence>MAMAVESDSGRGTTRSAHEKSPRAPERNGYVKTCVTPLYQDHGCQSWVRLTETWNSRSLSSVVCVGSVSVILALVVKFVDWDVDFNHSGGSSNGGSSAYDSDSGSFFHYVTSCVLELPLTLWHLISPIFTLVCAFFWIGLYLIRCGVLIRTAVFLLTVCHLGEAAAQSLLHGADDQLLSFTATVVVLACLASGALMVVRLGQGVSVIIFISIIRTISLISLHKVRASWRPYLAYLVGVLGVLLARYADKLLPKQGTLKEGCTSVIGAREDIPVFKRRRRSSSVVSSDMAHHGQSNSKSHRRTSLPCLQRDQMLPHPEWDHKRGARGSQSSGTTVTVDIGVMGEAHGMITDLLADPSLPPNTCSSLRAVSNLLSTQLTFQPLHRPRLSPLVSFSDTHTCSDSEEGGEKGEKLAIPKRLRRSLPPGLLRRISSTWTTTTSATGLPTIEPGPVRRDRSASIKPTHDGPTGSCGRPYSKLTHAGGSIDRGDRALQTDDLVLASSDYESTYETNHSDSSDFAQNEEEGDGRRKSCEVQEGCRMYPAESLVLHPLLSPEDKPFLAPEPMVMEGLEPQISQINNWNFPIFNLVEKTEGKCGRILSQVSYRLFEDTALFETFKIPVREFMNYFHALENGYRDIPYHNRIHATDVLHAVWYLTTQPVPGLPRLANQEGSVSDSDTESGITHNPLGFLMSKTYPTPQEGYGCLSGLIPALELMALYVAAAMHDYDHPGRTNAFLVATSAPQAVLYNDRSVLENHHAAAAWNLFMSRPEYNFLANLQHVEFKRFRFLVIEAILATDLKKHFDFLAEFNAKVGDDGCSGIDWSNENDRLLVCQMCIKLADINGPLKCKDLHLQWTEGIVNEFYEQGDEESSLGLAISPFMDRSAPQLAKLQESFITHIVGPLCSSYDSAALMPGHWVEPGEGASNKEGEKREGEEEAGGEETDEEEEEEEDTPEEDASSSSEQSQKRGPKKRRKVFCPITQHLMENHEMWKKVIDMEAQSQAEEDEESALVGNAGEPILSIHEEEEEPGSREEEDEPGDEQEEGTEGEEAESLEDESPVSPETVEDQLQDEENPE</sequence>
<evidence type="ECO:0000256" key="17">
    <source>
        <dbReference type="SAM" id="MobiDB-lite"/>
    </source>
</evidence>
<dbReference type="InterPro" id="IPR002073">
    <property type="entry name" value="PDEase_catalytic_dom"/>
</dbReference>
<evidence type="ECO:0000256" key="5">
    <source>
        <dbReference type="ARBA" id="ARBA00022553"/>
    </source>
</evidence>
<name>A0A6P8GN98_CLUHA</name>
<evidence type="ECO:0000256" key="6">
    <source>
        <dbReference type="ARBA" id="ARBA00022692"/>
    </source>
</evidence>
<feature type="region of interest" description="Disordered" evidence="17">
    <location>
        <begin position="993"/>
        <end position="1073"/>
    </location>
</feature>
<evidence type="ECO:0000256" key="11">
    <source>
        <dbReference type="ARBA" id="ARBA00023149"/>
    </source>
</evidence>
<dbReference type="SUPFAM" id="SSF109604">
    <property type="entry name" value="HD-domain/PDEase-like"/>
    <property type="match status" value="1"/>
</dbReference>
<comment type="catalytic activity">
    <reaction evidence="14">
        <text>a nucleoside 3',5'-cyclic phosphate + H2O = a nucleoside 5'-phosphate + H(+)</text>
        <dbReference type="Rhea" id="RHEA:14653"/>
        <dbReference type="ChEBI" id="CHEBI:15377"/>
        <dbReference type="ChEBI" id="CHEBI:15378"/>
        <dbReference type="ChEBI" id="CHEBI:57867"/>
        <dbReference type="ChEBI" id="CHEBI:58464"/>
        <dbReference type="EC" id="3.1.4.17"/>
    </reaction>
    <physiologicalReaction direction="left-to-right" evidence="14">
        <dbReference type="Rhea" id="RHEA:14654"/>
    </physiologicalReaction>
</comment>
<comment type="catalytic activity">
    <reaction evidence="12">
        <text>3',5'-cyclic AMP + H2O = AMP + H(+)</text>
        <dbReference type="Rhea" id="RHEA:25277"/>
        <dbReference type="ChEBI" id="CHEBI:15377"/>
        <dbReference type="ChEBI" id="CHEBI:15378"/>
        <dbReference type="ChEBI" id="CHEBI:58165"/>
        <dbReference type="ChEBI" id="CHEBI:456215"/>
    </reaction>
    <physiologicalReaction direction="left-to-right" evidence="12">
        <dbReference type="Rhea" id="RHEA:25278"/>
    </physiologicalReaction>
</comment>
<feature type="compositionally biased region" description="Low complexity" evidence="17">
    <location>
        <begin position="420"/>
        <end position="440"/>
    </location>
</feature>
<feature type="transmembrane region" description="Helical" evidence="18">
    <location>
        <begin position="204"/>
        <end position="224"/>
    </location>
</feature>
<dbReference type="CDD" id="cd00077">
    <property type="entry name" value="HDc"/>
    <property type="match status" value="1"/>
</dbReference>
<keyword evidence="11" id="KW-0114">cAMP</keyword>
<keyword evidence="4" id="KW-0140">cGMP</keyword>
<evidence type="ECO:0000256" key="15">
    <source>
        <dbReference type="ARBA" id="ARBA00060946"/>
    </source>
</evidence>
<dbReference type="SMART" id="SM00471">
    <property type="entry name" value="HDc"/>
    <property type="match status" value="1"/>
</dbReference>
<keyword evidence="8 16" id="KW-0378">Hydrolase</keyword>
<feature type="transmembrane region" description="Helical" evidence="18">
    <location>
        <begin position="121"/>
        <end position="143"/>
    </location>
</feature>
<feature type="transmembrane region" description="Helical" evidence="18">
    <location>
        <begin position="177"/>
        <end position="198"/>
    </location>
</feature>
<evidence type="ECO:0000256" key="7">
    <source>
        <dbReference type="ARBA" id="ARBA00022723"/>
    </source>
</evidence>
<comment type="subcellular location">
    <subcellularLocation>
        <location evidence="3">Membrane</location>
        <topology evidence="3">Multi-pass membrane protein</topology>
    </subcellularLocation>
</comment>
<feature type="region of interest" description="Disordered" evidence="17">
    <location>
        <begin position="912"/>
        <end position="973"/>
    </location>
</feature>
<dbReference type="PANTHER" id="PTHR11347">
    <property type="entry name" value="CYCLIC NUCLEOTIDE PHOSPHODIESTERASE"/>
    <property type="match status" value="1"/>
</dbReference>
<dbReference type="PROSITE" id="PS00126">
    <property type="entry name" value="PDEASE_I_1"/>
    <property type="match status" value="1"/>
</dbReference>
<evidence type="ECO:0000259" key="19">
    <source>
        <dbReference type="PROSITE" id="PS51845"/>
    </source>
</evidence>
<evidence type="ECO:0000256" key="8">
    <source>
        <dbReference type="ARBA" id="ARBA00022801"/>
    </source>
</evidence>
<keyword evidence="6 18" id="KW-0812">Transmembrane</keyword>
<dbReference type="InterPro" id="IPR036971">
    <property type="entry name" value="PDEase_catalytic_dom_sf"/>
</dbReference>
<accession>A0A6P8GN98</accession>
<keyword evidence="7 16" id="KW-0479">Metal-binding</keyword>
<evidence type="ECO:0000256" key="13">
    <source>
        <dbReference type="ARBA" id="ARBA00033684"/>
    </source>
</evidence>
<dbReference type="Gene3D" id="1.10.1300.10">
    <property type="entry name" value="3'5'-cyclic nucleotide phosphodiesterase, catalytic domain"/>
    <property type="match status" value="1"/>
</dbReference>
<organism evidence="20 21">
    <name type="scientific">Clupea harengus</name>
    <name type="common">Atlantic herring</name>
    <dbReference type="NCBI Taxonomy" id="7950"/>
    <lineage>
        <taxon>Eukaryota</taxon>
        <taxon>Metazoa</taxon>
        <taxon>Chordata</taxon>
        <taxon>Craniata</taxon>
        <taxon>Vertebrata</taxon>
        <taxon>Euteleostomi</taxon>
        <taxon>Actinopterygii</taxon>
        <taxon>Neopterygii</taxon>
        <taxon>Teleostei</taxon>
        <taxon>Clupei</taxon>
        <taxon>Clupeiformes</taxon>
        <taxon>Clupeoidei</taxon>
        <taxon>Clupeidae</taxon>
        <taxon>Clupea</taxon>
    </lineage>
</organism>
<dbReference type="AlphaFoldDB" id="A0A6P8GN98"/>
<dbReference type="GO" id="GO:0046872">
    <property type="term" value="F:metal ion binding"/>
    <property type="evidence" value="ECO:0007669"/>
    <property type="project" value="UniProtKB-KW"/>
</dbReference>
<evidence type="ECO:0000256" key="1">
    <source>
        <dbReference type="ARBA" id="ARBA00001936"/>
    </source>
</evidence>
<evidence type="ECO:0000256" key="18">
    <source>
        <dbReference type="SAM" id="Phobius"/>
    </source>
</evidence>
<evidence type="ECO:0000256" key="4">
    <source>
        <dbReference type="ARBA" id="ARBA00022535"/>
    </source>
</evidence>
<evidence type="ECO:0000256" key="10">
    <source>
        <dbReference type="ARBA" id="ARBA00023136"/>
    </source>
</evidence>
<feature type="region of interest" description="Disordered" evidence="17">
    <location>
        <begin position="504"/>
        <end position="529"/>
    </location>
</feature>
<feature type="region of interest" description="Disordered" evidence="17">
    <location>
        <begin position="1"/>
        <end position="28"/>
    </location>
</feature>
<dbReference type="RefSeq" id="XP_031439131.1">
    <property type="nucleotide sequence ID" value="XM_031583271.2"/>
</dbReference>
<feature type="transmembrane region" description="Helical" evidence="18">
    <location>
        <begin position="59"/>
        <end position="79"/>
    </location>
</feature>
<feature type="compositionally biased region" description="Basic and acidic residues" evidence="17">
    <location>
        <begin position="16"/>
        <end position="26"/>
    </location>
</feature>
<feature type="domain" description="PDEase" evidence="19">
    <location>
        <begin position="550"/>
        <end position="995"/>
    </location>
</feature>
<keyword evidence="20" id="KW-1185">Reference proteome</keyword>
<feature type="region of interest" description="Disordered" evidence="17">
    <location>
        <begin position="276"/>
        <end position="303"/>
    </location>
</feature>
<keyword evidence="9 18" id="KW-1133">Transmembrane helix</keyword>
<dbReference type="Pfam" id="PF00233">
    <property type="entry name" value="PDEase_I"/>
    <property type="match status" value="1"/>
</dbReference>
<keyword evidence="5" id="KW-0597">Phosphoprotein</keyword>
<dbReference type="InterPro" id="IPR023174">
    <property type="entry name" value="PDEase_CS"/>
</dbReference>
<feature type="compositionally biased region" description="Acidic residues" evidence="17">
    <location>
        <begin position="932"/>
        <end position="955"/>
    </location>
</feature>
<feature type="compositionally biased region" description="Basic and acidic residues" evidence="17">
    <location>
        <begin position="922"/>
        <end position="931"/>
    </location>
</feature>
<feature type="transmembrane region" description="Helical" evidence="18">
    <location>
        <begin position="231"/>
        <end position="247"/>
    </location>
</feature>
<comment type="cofactor">
    <cofactor evidence="16">
        <name>a divalent metal cation</name>
        <dbReference type="ChEBI" id="CHEBI:60240"/>
    </cofactor>
    <text evidence="16">Binds 2 divalent metal cations per subunit. Site 1 may preferentially bind zinc ions, while site 2 has a preference for magnesium and/or manganese ions.</text>
</comment>
<proteinExistence type="inferred from homology"/>
<evidence type="ECO:0000256" key="12">
    <source>
        <dbReference type="ARBA" id="ARBA00033675"/>
    </source>
</evidence>
<protein>
    <recommendedName>
        <fullName evidence="16">Phosphodiesterase</fullName>
        <ecNumber evidence="16">3.1.4.-</ecNumber>
    </recommendedName>
</protein>
<feature type="region of interest" description="Disordered" evidence="17">
    <location>
        <begin position="394"/>
        <end position="487"/>
    </location>
</feature>
<dbReference type="GO" id="GO:0004114">
    <property type="term" value="F:3',5'-cyclic-nucleotide phosphodiesterase activity"/>
    <property type="evidence" value="ECO:0007669"/>
    <property type="project" value="UniProtKB-EC"/>
</dbReference>
<comment type="cofactor">
    <cofactor evidence="1">
        <name>Mn(2+)</name>
        <dbReference type="ChEBI" id="CHEBI:29035"/>
    </cofactor>
</comment>
<evidence type="ECO:0000256" key="16">
    <source>
        <dbReference type="RuleBase" id="RU363067"/>
    </source>
</evidence>
<reference evidence="21" key="1">
    <citation type="submission" date="2025-08" db="UniProtKB">
        <authorList>
            <consortium name="RefSeq"/>
        </authorList>
    </citation>
    <scope>IDENTIFICATION</scope>
</reference>
<dbReference type="EC" id="3.1.4.-" evidence="16"/>
<gene>
    <name evidence="21" type="primary">pde3a</name>
</gene>
<evidence type="ECO:0000256" key="9">
    <source>
        <dbReference type="ARBA" id="ARBA00022989"/>
    </source>
</evidence>
<evidence type="ECO:0000313" key="21">
    <source>
        <dbReference type="RefSeq" id="XP_031439131.1"/>
    </source>
</evidence>
<feature type="compositionally biased region" description="Acidic residues" evidence="17">
    <location>
        <begin position="1021"/>
        <end position="1073"/>
    </location>
</feature>
<evidence type="ECO:0000313" key="20">
    <source>
        <dbReference type="Proteomes" id="UP000515152"/>
    </source>
</evidence>
<dbReference type="PROSITE" id="PS51845">
    <property type="entry name" value="PDEASE_I_2"/>
    <property type="match status" value="1"/>
</dbReference>
<dbReference type="InterPro" id="IPR003607">
    <property type="entry name" value="HD/PDEase_dom"/>
</dbReference>
<feature type="compositionally biased region" description="Basic and acidic residues" evidence="17">
    <location>
        <begin position="449"/>
        <end position="462"/>
    </location>
</feature>
<evidence type="ECO:0000256" key="2">
    <source>
        <dbReference type="ARBA" id="ARBA00001946"/>
    </source>
</evidence>
<dbReference type="GO" id="GO:0007165">
    <property type="term" value="P:signal transduction"/>
    <property type="evidence" value="ECO:0007669"/>
    <property type="project" value="InterPro"/>
</dbReference>
<dbReference type="FunFam" id="1.10.1300.10:FF:000008">
    <property type="entry name" value="Phosphodiesterase"/>
    <property type="match status" value="1"/>
</dbReference>